<evidence type="ECO:0000313" key="2">
    <source>
        <dbReference type="EMBL" id="MFC4637404.1"/>
    </source>
</evidence>
<dbReference type="PANTHER" id="PTHR41271">
    <property type="entry name" value="DUF402 DOMAIN-CONTAINING PROTEIN"/>
    <property type="match status" value="1"/>
</dbReference>
<dbReference type="InterPro" id="IPR035930">
    <property type="entry name" value="FomD-like_sf"/>
</dbReference>
<keyword evidence="3" id="KW-1185">Reference proteome</keyword>
<dbReference type="EMBL" id="JBHSEI010000001">
    <property type="protein sequence ID" value="MFC4637404.1"/>
    <property type="molecule type" value="Genomic_DNA"/>
</dbReference>
<comment type="caution">
    <text evidence="2">The sequence shown here is derived from an EMBL/GenBank/DDBJ whole genome shotgun (WGS) entry which is preliminary data.</text>
</comment>
<dbReference type="SUPFAM" id="SSF159234">
    <property type="entry name" value="FomD-like"/>
    <property type="match status" value="1"/>
</dbReference>
<dbReference type="Pfam" id="PF04167">
    <property type="entry name" value="DUF402"/>
    <property type="match status" value="1"/>
</dbReference>
<dbReference type="RefSeq" id="WP_380060426.1">
    <property type="nucleotide sequence ID" value="NZ_JBHSEI010000001.1"/>
</dbReference>
<feature type="domain" description="DUF402" evidence="1">
    <location>
        <begin position="73"/>
        <end position="170"/>
    </location>
</feature>
<dbReference type="Proteomes" id="UP001595952">
    <property type="component" value="Unassembled WGS sequence"/>
</dbReference>
<protein>
    <submittedName>
        <fullName evidence="2">DUF402 domain-containing protein</fullName>
    </submittedName>
</protein>
<sequence length="187" mass="20298">MKRKTFDLRPWPRVTAHTQTVTHIPGYVIVDFTAHTVVRPLDVPVPGAQGVARVLDSGFRWVRAHPTGAGEGAAGYALTAMLGADGRPVQFYVDLHGGEGVDSSGLPWHDDLYLDVIGRPDEADPWQVAAAQIIDGEDLEEAVATSLVSPEVAERTWAHARRVEAALLAGTLEPVAVVRRYLEDPYT</sequence>
<accession>A0ABV9I5C5</accession>
<dbReference type="PANTHER" id="PTHR41271:SF1">
    <property type="entry name" value="DUF402 DOMAIN-CONTAINING PROTEIN"/>
    <property type="match status" value="1"/>
</dbReference>
<gene>
    <name evidence="2" type="ORF">ACFO0D_03510</name>
</gene>
<organism evidence="2 3">
    <name type="scientific">Deinococcus hohokamensis</name>
    <dbReference type="NCBI Taxonomy" id="309883"/>
    <lineage>
        <taxon>Bacteria</taxon>
        <taxon>Thermotogati</taxon>
        <taxon>Deinococcota</taxon>
        <taxon>Deinococci</taxon>
        <taxon>Deinococcales</taxon>
        <taxon>Deinococcaceae</taxon>
        <taxon>Deinococcus</taxon>
    </lineage>
</organism>
<evidence type="ECO:0000313" key="3">
    <source>
        <dbReference type="Proteomes" id="UP001595952"/>
    </source>
</evidence>
<name>A0ABV9I5C5_9DEIO</name>
<proteinExistence type="predicted"/>
<dbReference type="InterPro" id="IPR007295">
    <property type="entry name" value="DUF402"/>
</dbReference>
<dbReference type="Gene3D" id="2.40.380.10">
    <property type="entry name" value="FomD-like"/>
    <property type="match status" value="1"/>
</dbReference>
<reference evidence="3" key="1">
    <citation type="journal article" date="2019" name="Int. J. Syst. Evol. Microbiol.">
        <title>The Global Catalogue of Microorganisms (GCM) 10K type strain sequencing project: providing services to taxonomists for standard genome sequencing and annotation.</title>
        <authorList>
            <consortium name="The Broad Institute Genomics Platform"/>
            <consortium name="The Broad Institute Genome Sequencing Center for Infectious Disease"/>
            <person name="Wu L."/>
            <person name="Ma J."/>
        </authorList>
    </citation>
    <scope>NUCLEOTIDE SEQUENCE [LARGE SCALE GENOMIC DNA]</scope>
    <source>
        <strain evidence="3">CCUG 55995</strain>
    </source>
</reference>
<evidence type="ECO:0000259" key="1">
    <source>
        <dbReference type="Pfam" id="PF04167"/>
    </source>
</evidence>